<evidence type="ECO:0000256" key="3">
    <source>
        <dbReference type="ARBA" id="ARBA00023136"/>
    </source>
</evidence>
<keyword evidence="5" id="KW-0812">Transmembrane</keyword>
<reference evidence="6 7" key="1">
    <citation type="submission" date="2017-10" db="EMBL/GenBank/DDBJ databases">
        <title>Bacillus sp. nov., a halophilic bacterium isolated from a Yangshapao Lake.</title>
        <authorList>
            <person name="Wang H."/>
        </authorList>
    </citation>
    <scope>NUCLEOTIDE SEQUENCE [LARGE SCALE GENOMIC DNA]</scope>
    <source>
        <strain evidence="6 7">YSP-3</strain>
    </source>
</reference>
<dbReference type="Proteomes" id="UP000248066">
    <property type="component" value="Unassembled WGS sequence"/>
</dbReference>
<dbReference type="PANTHER" id="PTHR22550">
    <property type="entry name" value="SPORE GERMINATION PROTEIN"/>
    <property type="match status" value="1"/>
</dbReference>
<dbReference type="PIRSF" id="PIRSF005690">
    <property type="entry name" value="GerBA"/>
    <property type="match status" value="1"/>
</dbReference>
<evidence type="ECO:0000256" key="2">
    <source>
        <dbReference type="ARBA" id="ARBA00005278"/>
    </source>
</evidence>
<keyword evidence="7" id="KW-1185">Reference proteome</keyword>
<name>A0A2W0HMV2_9BACI</name>
<dbReference type="GO" id="GO:0009847">
    <property type="term" value="P:spore germination"/>
    <property type="evidence" value="ECO:0007669"/>
    <property type="project" value="UniProtKB-UniRule"/>
</dbReference>
<feature type="transmembrane region" description="Helical" evidence="5">
    <location>
        <begin position="286"/>
        <end position="305"/>
    </location>
</feature>
<dbReference type="PANTHER" id="PTHR22550:SF5">
    <property type="entry name" value="LEUCINE ZIPPER PROTEIN 4"/>
    <property type="match status" value="1"/>
</dbReference>
<proteinExistence type="inferred from homology"/>
<sequence>MPSSRKAQQQEPCDLGALIDNLHLSDDFLITSCKSGSGSVSLIYFKTLIDLTILKKHLLDGLINDAKSASLKEIQDTLPFVQSSIETDLKKIEKKLLKGYAGIIESRKSGEVLLVPMEEENLRSISVPEVEFSVIGPKQAFIEDLRTNIQLVRGRLPSRDLRITYVEVGSLTKTTTAVLYLDAIADKENVNTMLQRIRDIEFDHIEDSSYINQMIEDNTMSPFPQFIDTERPDRVSSALAEGKVAVFVDGSPTAITGPTTFIEFFSAFDDYFSSWHISSIFRMIRLMAVAFSIFATAIYVAVLTYHSALVPRDLLATLIQSRETVPFPPIVEALFLELAIELLREAGARLPTKVGQTIGIVGGIVIGTAAVEAGLTSNILVIIVALSALASFTTPIYRIGNTIRLLRFPFMLAAQLWGLIGVAAVFGFLLVHLLGLTSMGRPYLEPLYPPRLADFKDSVIRLPFNMQTTRPDLLRPGKKERFRKQKVKQKKDIDD</sequence>
<evidence type="ECO:0000256" key="4">
    <source>
        <dbReference type="PIRNR" id="PIRNR005690"/>
    </source>
</evidence>
<protein>
    <submittedName>
        <fullName evidence="6">Spore germination protein</fullName>
    </submittedName>
</protein>
<comment type="similarity">
    <text evidence="2 4">Belongs to the GerABKA family.</text>
</comment>
<evidence type="ECO:0000256" key="1">
    <source>
        <dbReference type="ARBA" id="ARBA00004141"/>
    </source>
</evidence>
<dbReference type="InterPro" id="IPR050768">
    <property type="entry name" value="UPF0353/GerABKA_families"/>
</dbReference>
<dbReference type="GO" id="GO:0005886">
    <property type="term" value="C:plasma membrane"/>
    <property type="evidence" value="ECO:0007669"/>
    <property type="project" value="UniProtKB-SubCell"/>
</dbReference>
<keyword evidence="3 4" id="KW-0472">Membrane</keyword>
<feature type="transmembrane region" description="Helical" evidence="5">
    <location>
        <begin position="379"/>
        <end position="400"/>
    </location>
</feature>
<dbReference type="Pfam" id="PF03323">
    <property type="entry name" value="GerA"/>
    <property type="match status" value="1"/>
</dbReference>
<feature type="transmembrane region" description="Helical" evidence="5">
    <location>
        <begin position="412"/>
        <end position="434"/>
    </location>
</feature>
<dbReference type="OrthoDB" id="9772630at2"/>
<accession>A0A2W0HMV2</accession>
<evidence type="ECO:0000313" key="6">
    <source>
        <dbReference type="EMBL" id="PYZ98209.1"/>
    </source>
</evidence>
<organism evidence="6 7">
    <name type="scientific">Alteribacter lacisalsi</name>
    <dbReference type="NCBI Taxonomy" id="2045244"/>
    <lineage>
        <taxon>Bacteria</taxon>
        <taxon>Bacillati</taxon>
        <taxon>Bacillota</taxon>
        <taxon>Bacilli</taxon>
        <taxon>Bacillales</taxon>
        <taxon>Bacillaceae</taxon>
        <taxon>Alteribacter</taxon>
    </lineage>
</organism>
<comment type="subcellular location">
    <subcellularLocation>
        <location evidence="4">Cell membrane</location>
    </subcellularLocation>
    <subcellularLocation>
        <location evidence="1">Membrane</location>
        <topology evidence="1">Multi-pass membrane protein</topology>
    </subcellularLocation>
</comment>
<comment type="caution">
    <text evidence="6">The sequence shown here is derived from an EMBL/GenBank/DDBJ whole genome shotgun (WGS) entry which is preliminary data.</text>
</comment>
<evidence type="ECO:0000313" key="7">
    <source>
        <dbReference type="Proteomes" id="UP000248066"/>
    </source>
</evidence>
<dbReference type="InterPro" id="IPR004995">
    <property type="entry name" value="Spore_Ger"/>
</dbReference>
<keyword evidence="5" id="KW-1133">Transmembrane helix</keyword>
<dbReference type="EMBL" id="PDOF01000001">
    <property type="protein sequence ID" value="PYZ98209.1"/>
    <property type="molecule type" value="Genomic_DNA"/>
</dbReference>
<evidence type="ECO:0000256" key="5">
    <source>
        <dbReference type="SAM" id="Phobius"/>
    </source>
</evidence>
<dbReference type="RefSeq" id="WP_110518050.1">
    <property type="nucleotide sequence ID" value="NZ_PDOF01000001.1"/>
</dbReference>
<dbReference type="AlphaFoldDB" id="A0A2W0HMV2"/>
<gene>
    <name evidence="6" type="ORF">CR205_06335</name>
</gene>